<feature type="transmembrane region" description="Helical" evidence="1">
    <location>
        <begin position="74"/>
        <end position="94"/>
    </location>
</feature>
<evidence type="ECO:0000313" key="3">
    <source>
        <dbReference type="Proteomes" id="UP001178322"/>
    </source>
</evidence>
<keyword evidence="1" id="KW-1133">Transmembrane helix</keyword>
<accession>A0AAX3WZY5</accession>
<dbReference type="RefSeq" id="WP_283871861.1">
    <property type="nucleotide sequence ID" value="NZ_CP126101.1"/>
</dbReference>
<evidence type="ECO:0000313" key="2">
    <source>
        <dbReference type="EMBL" id="WHY53510.1"/>
    </source>
</evidence>
<sequence length="100" mass="11267">MDWLLFVFLGVIVITVVLIFLTLGSLVSLGDERKKFIKMRAQSYAFSVVIALLLIEIGQNLYLSFFSSGYSGGINPYIFLVVVSIVYLITLLVYKKKYGD</sequence>
<dbReference type="AlphaFoldDB" id="A0AAX3WZY5"/>
<keyword evidence="1" id="KW-0472">Membrane</keyword>
<proteinExistence type="predicted"/>
<organism evidence="2 3">
    <name type="scientific">Lysinibacillus pakistanensis</name>
    <dbReference type="NCBI Taxonomy" id="759811"/>
    <lineage>
        <taxon>Bacteria</taxon>
        <taxon>Bacillati</taxon>
        <taxon>Bacillota</taxon>
        <taxon>Bacilli</taxon>
        <taxon>Bacillales</taxon>
        <taxon>Bacillaceae</taxon>
        <taxon>Lysinibacillus</taxon>
    </lineage>
</organism>
<keyword evidence="1" id="KW-0812">Transmembrane</keyword>
<gene>
    <name evidence="2" type="ORF">QNH24_09835</name>
</gene>
<dbReference type="EMBL" id="CP126101">
    <property type="protein sequence ID" value="WHY53510.1"/>
    <property type="molecule type" value="Genomic_DNA"/>
</dbReference>
<feature type="transmembrane region" description="Helical" evidence="1">
    <location>
        <begin position="6"/>
        <end position="29"/>
    </location>
</feature>
<name>A0AAX3WZY5_9BACI</name>
<reference evidence="2" key="1">
    <citation type="submission" date="2023-05" db="EMBL/GenBank/DDBJ databases">
        <title>Comparative genomics of Bacillaceae isolates and their secondary metabolite potential.</title>
        <authorList>
            <person name="Song L."/>
            <person name="Nielsen L.J."/>
            <person name="Mohite O."/>
            <person name="Xu X."/>
            <person name="Weber T."/>
            <person name="Kovacs A.T."/>
        </authorList>
    </citation>
    <scope>NUCLEOTIDE SEQUENCE</scope>
    <source>
        <strain evidence="2">LY1</strain>
    </source>
</reference>
<evidence type="ECO:0000256" key="1">
    <source>
        <dbReference type="SAM" id="Phobius"/>
    </source>
</evidence>
<dbReference type="Proteomes" id="UP001178322">
    <property type="component" value="Chromosome"/>
</dbReference>
<evidence type="ECO:0008006" key="4">
    <source>
        <dbReference type="Google" id="ProtNLM"/>
    </source>
</evidence>
<feature type="transmembrane region" description="Helical" evidence="1">
    <location>
        <begin position="41"/>
        <end position="62"/>
    </location>
</feature>
<protein>
    <recommendedName>
        <fullName evidence="4">DUF2178 domain-containing protein</fullName>
    </recommendedName>
</protein>